<dbReference type="Proteomes" id="UP000280698">
    <property type="component" value="Unassembled WGS sequence"/>
</dbReference>
<dbReference type="EMBL" id="RJLN01000035">
    <property type="protein sequence ID" value="RNL98471.1"/>
    <property type="molecule type" value="Genomic_DNA"/>
</dbReference>
<organism evidence="1 2">
    <name type="scientific">Micromonospora solifontis</name>
    <dbReference type="NCBI Taxonomy" id="2487138"/>
    <lineage>
        <taxon>Bacteria</taxon>
        <taxon>Bacillati</taxon>
        <taxon>Actinomycetota</taxon>
        <taxon>Actinomycetes</taxon>
        <taxon>Micromonosporales</taxon>
        <taxon>Micromonosporaceae</taxon>
        <taxon>Micromonospora</taxon>
    </lineage>
</organism>
<accession>A0ABX9WF25</accession>
<sequence>MRQLTDETVLAVGRLTLAATELEYLLAGIGADQADADPAAIFTASGEPVRAARRSAQLASPDRRDEFVGLVEAAATYLAQSRSAVRAMWFESNRVSAATFDEISSLILRCRDRLQTVVDEVSPTLSAPPRPR</sequence>
<keyword evidence="2" id="KW-1185">Reference proteome</keyword>
<evidence type="ECO:0008006" key="3">
    <source>
        <dbReference type="Google" id="ProtNLM"/>
    </source>
</evidence>
<reference evidence="1 2" key="1">
    <citation type="submission" date="2018-11" db="EMBL/GenBank/DDBJ databases">
        <title>Micromonospora sp. PPF5-17, a new actinomycetes isolated from a hot spring soil.</title>
        <authorList>
            <person name="Thawai C."/>
        </authorList>
    </citation>
    <scope>NUCLEOTIDE SEQUENCE [LARGE SCALE GENOMIC DNA]</scope>
    <source>
        <strain evidence="1 2">PPF5-17</strain>
    </source>
</reference>
<evidence type="ECO:0000313" key="2">
    <source>
        <dbReference type="Proteomes" id="UP000280698"/>
    </source>
</evidence>
<evidence type="ECO:0000313" key="1">
    <source>
        <dbReference type="EMBL" id="RNL98471.1"/>
    </source>
</evidence>
<proteinExistence type="predicted"/>
<protein>
    <recommendedName>
        <fullName evidence="3">Four helix bundle protein</fullName>
    </recommendedName>
</protein>
<gene>
    <name evidence="1" type="ORF">EFE23_14505</name>
</gene>
<dbReference type="RefSeq" id="WP_123241451.1">
    <property type="nucleotide sequence ID" value="NZ_JAAHBY010000035.1"/>
</dbReference>
<comment type="caution">
    <text evidence="1">The sequence shown here is derived from an EMBL/GenBank/DDBJ whole genome shotgun (WGS) entry which is preliminary data.</text>
</comment>
<name>A0ABX9WF25_9ACTN</name>